<dbReference type="AlphaFoldDB" id="A0A2J7TE42"/>
<feature type="coiled-coil region" evidence="1">
    <location>
        <begin position="197"/>
        <end position="229"/>
    </location>
</feature>
<dbReference type="Proteomes" id="UP000236286">
    <property type="component" value="Unassembled WGS sequence"/>
</dbReference>
<dbReference type="InterPro" id="IPR016132">
    <property type="entry name" value="Phyto_chromo_attachment"/>
</dbReference>
<dbReference type="InterPro" id="IPR000160">
    <property type="entry name" value="GGDEF_dom"/>
</dbReference>
<feature type="region of interest" description="Disordered" evidence="2">
    <location>
        <begin position="844"/>
        <end position="873"/>
    </location>
</feature>
<dbReference type="SUPFAM" id="SSF55073">
    <property type="entry name" value="Nucleotide cyclase"/>
    <property type="match status" value="1"/>
</dbReference>
<dbReference type="CDD" id="cd01949">
    <property type="entry name" value="GGDEF"/>
    <property type="match status" value="1"/>
</dbReference>
<feature type="domain" description="GGDEF" evidence="6">
    <location>
        <begin position="445"/>
        <end position="578"/>
    </location>
</feature>
<dbReference type="PANTHER" id="PTHR44757:SF2">
    <property type="entry name" value="BIOFILM ARCHITECTURE MAINTENANCE PROTEIN MBAA"/>
    <property type="match status" value="1"/>
</dbReference>
<accession>A0A2J7TE42</accession>
<dbReference type="InterPro" id="IPR035919">
    <property type="entry name" value="EAL_sf"/>
</dbReference>
<dbReference type="PANTHER" id="PTHR44757">
    <property type="entry name" value="DIGUANYLATE CYCLASE DGCP"/>
    <property type="match status" value="1"/>
</dbReference>
<comment type="caution">
    <text evidence="7">The sequence shown here is derived from an EMBL/GenBank/DDBJ whole genome shotgun (WGS) entry which is preliminary data.</text>
</comment>
<keyword evidence="3" id="KW-1133">Transmembrane helix</keyword>
<sequence length="873" mass="94784">MEQSRAADPVALEMEALREQVRILYQTPAILAINAVAALLCAFILRPIFPVWILAVWVGLFCLVILAQIFSRWRYKHELQSVESTEGWGRRFAFGAAATGCLWALAGSVILLTPDPAYHAFIALMLAGVMAGALVGNSAYLPALVAFVAPAVLPVILAFLIRSDPTSISAALLLAAFATLVGIAGLNANRWIVSRVRREITRASRAAEVEKEIAERKLTESELRRANQDLKIVAAGAIEILHSLDFDRSVSRVLELIGLAMGVSRVQLYERDSAADGTLLRPARQGWSAPGIPPMRDAQIPLRVRANKASSLLLPSLSEGETEGIITREADESARRLLNSRGVLSFLAAPVIVDGKRWGVVGVDDCMAERAWSAVDRDTLRTVAELIGAATNCAQTFKAMTDAAGMVKTEMTRLAYTDLLTGLPNRAAFMKELSEAFTAAKRGAKPLAFLYLDIDRFNDINATLGHSKGDVLLKAVAERLNGGLREGDLFARIGGDKFAVVLSGLADTTQVATLATWICGLMAAPFDIGAAEIHITISIGVSVYRTVMTEPEDMMREANVAVYEAKDVGLNRYCFYSEALDLAVRDRVSVTEDLHLALDRGEFEVYYQPQVELPSGAVTGVEALLRWNHPLRGLISPGVFIPIAEKRGLISPIGRWVVTEIARQLRIWRAERINPPIMAANLSAAQLAVESDFERHLAQILAVGGFHPTTIELELTETVLMQTVHARVSVIERLRALGVRIAIDDFGTGYSSLEYLRDYRVDRIKIAQEFVSRLPSDERSATIVRATIGLARELGIEVIAEGVETAGQVEFLSAAGCGSAQGYYFGRPAPAAQVTEMLRRRALGTAKDGGEPAPLTDKIDDPAPTAMIDGENP</sequence>
<dbReference type="PROSITE" id="PS50046">
    <property type="entry name" value="PHYTOCHROME_2"/>
    <property type="match status" value="1"/>
</dbReference>
<evidence type="ECO:0000313" key="7">
    <source>
        <dbReference type="EMBL" id="PNG25035.1"/>
    </source>
</evidence>
<reference evidence="7 8" key="1">
    <citation type="submission" date="2017-10" db="EMBL/GenBank/DDBJ databases">
        <title>Genome announcement of Methylocella silvestris TVC from permafrost.</title>
        <authorList>
            <person name="Wang J."/>
            <person name="Geng K."/>
            <person name="Ul-Haque F."/>
            <person name="Crombie A.T."/>
            <person name="Street L.E."/>
            <person name="Wookey P.A."/>
            <person name="Murrell J.C."/>
            <person name="Pratscher J."/>
        </authorList>
    </citation>
    <scope>NUCLEOTIDE SEQUENCE [LARGE SCALE GENOMIC DNA]</scope>
    <source>
        <strain evidence="7 8">TVC</strain>
    </source>
</reference>
<organism evidence="7 8">
    <name type="scientific">Methylocella silvestris</name>
    <dbReference type="NCBI Taxonomy" id="199596"/>
    <lineage>
        <taxon>Bacteria</taxon>
        <taxon>Pseudomonadati</taxon>
        <taxon>Pseudomonadota</taxon>
        <taxon>Alphaproteobacteria</taxon>
        <taxon>Hyphomicrobiales</taxon>
        <taxon>Beijerinckiaceae</taxon>
        <taxon>Methylocella</taxon>
    </lineage>
</organism>
<keyword evidence="3" id="KW-0812">Transmembrane</keyword>
<feature type="transmembrane region" description="Helical" evidence="3">
    <location>
        <begin position="51"/>
        <end position="71"/>
    </location>
</feature>
<dbReference type="InterPro" id="IPR052155">
    <property type="entry name" value="Biofilm_reg_signaling"/>
</dbReference>
<evidence type="ECO:0000259" key="6">
    <source>
        <dbReference type="PROSITE" id="PS50887"/>
    </source>
</evidence>
<feature type="transmembrane region" description="Helical" evidence="3">
    <location>
        <begin position="143"/>
        <end position="161"/>
    </location>
</feature>
<evidence type="ECO:0000313" key="8">
    <source>
        <dbReference type="Proteomes" id="UP000236286"/>
    </source>
</evidence>
<dbReference type="Gene3D" id="3.30.450.40">
    <property type="match status" value="1"/>
</dbReference>
<dbReference type="Pfam" id="PF00563">
    <property type="entry name" value="EAL"/>
    <property type="match status" value="1"/>
</dbReference>
<dbReference type="InterPro" id="IPR003018">
    <property type="entry name" value="GAF"/>
</dbReference>
<dbReference type="PROSITE" id="PS50883">
    <property type="entry name" value="EAL"/>
    <property type="match status" value="1"/>
</dbReference>
<dbReference type="Pfam" id="PF00990">
    <property type="entry name" value="GGDEF"/>
    <property type="match status" value="1"/>
</dbReference>
<feature type="domain" description="Phytochrome chromophore attachment site" evidence="4">
    <location>
        <begin position="245"/>
        <end position="389"/>
    </location>
</feature>
<dbReference type="EMBL" id="PDZR01000020">
    <property type="protein sequence ID" value="PNG25035.1"/>
    <property type="molecule type" value="Genomic_DNA"/>
</dbReference>
<protein>
    <submittedName>
        <fullName evidence="7">Diguanylate phosphodiesterase</fullName>
    </submittedName>
</protein>
<dbReference type="InterPro" id="IPR029787">
    <property type="entry name" value="Nucleotide_cyclase"/>
</dbReference>
<dbReference type="InterPro" id="IPR043128">
    <property type="entry name" value="Rev_trsase/Diguanyl_cyclase"/>
</dbReference>
<dbReference type="SUPFAM" id="SSF141868">
    <property type="entry name" value="EAL domain-like"/>
    <property type="match status" value="1"/>
</dbReference>
<dbReference type="OrthoDB" id="9814202at2"/>
<dbReference type="NCBIfam" id="TIGR00254">
    <property type="entry name" value="GGDEF"/>
    <property type="match status" value="1"/>
</dbReference>
<feature type="transmembrane region" description="Helical" evidence="3">
    <location>
        <begin position="92"/>
        <end position="112"/>
    </location>
</feature>
<dbReference type="Pfam" id="PF01590">
    <property type="entry name" value="GAF"/>
    <property type="match status" value="1"/>
</dbReference>
<dbReference type="InterPro" id="IPR029016">
    <property type="entry name" value="GAF-like_dom_sf"/>
</dbReference>
<evidence type="ECO:0000256" key="3">
    <source>
        <dbReference type="SAM" id="Phobius"/>
    </source>
</evidence>
<gene>
    <name evidence="7" type="ORF">CR492_15400</name>
</gene>
<dbReference type="InterPro" id="IPR001633">
    <property type="entry name" value="EAL_dom"/>
</dbReference>
<evidence type="ECO:0000256" key="1">
    <source>
        <dbReference type="SAM" id="Coils"/>
    </source>
</evidence>
<name>A0A2J7TE42_METSI</name>
<dbReference type="CDD" id="cd01948">
    <property type="entry name" value="EAL"/>
    <property type="match status" value="1"/>
</dbReference>
<dbReference type="PROSITE" id="PS50887">
    <property type="entry name" value="GGDEF"/>
    <property type="match status" value="1"/>
</dbReference>
<dbReference type="SUPFAM" id="SSF55781">
    <property type="entry name" value="GAF domain-like"/>
    <property type="match status" value="1"/>
</dbReference>
<dbReference type="SMART" id="SM00052">
    <property type="entry name" value="EAL"/>
    <property type="match status" value="1"/>
</dbReference>
<evidence type="ECO:0000256" key="2">
    <source>
        <dbReference type="SAM" id="MobiDB-lite"/>
    </source>
</evidence>
<feature type="domain" description="EAL" evidence="5">
    <location>
        <begin position="587"/>
        <end position="842"/>
    </location>
</feature>
<dbReference type="RefSeq" id="WP_102844622.1">
    <property type="nucleotide sequence ID" value="NZ_PDZR01000020.1"/>
</dbReference>
<proteinExistence type="predicted"/>
<keyword evidence="3" id="KW-0472">Membrane</keyword>
<evidence type="ECO:0000259" key="4">
    <source>
        <dbReference type="PROSITE" id="PS50046"/>
    </source>
</evidence>
<keyword evidence="1" id="KW-0175">Coiled coil</keyword>
<feature type="transmembrane region" description="Helical" evidence="3">
    <location>
        <begin position="167"/>
        <end position="188"/>
    </location>
</feature>
<dbReference type="Gene3D" id="3.20.20.450">
    <property type="entry name" value="EAL domain"/>
    <property type="match status" value="1"/>
</dbReference>
<evidence type="ECO:0000259" key="5">
    <source>
        <dbReference type="PROSITE" id="PS50883"/>
    </source>
</evidence>
<feature type="transmembrane region" description="Helical" evidence="3">
    <location>
        <begin position="23"/>
        <end position="45"/>
    </location>
</feature>
<dbReference type="Gene3D" id="3.30.70.270">
    <property type="match status" value="1"/>
</dbReference>
<dbReference type="SMART" id="SM00065">
    <property type="entry name" value="GAF"/>
    <property type="match status" value="1"/>
</dbReference>
<dbReference type="SMART" id="SM00267">
    <property type="entry name" value="GGDEF"/>
    <property type="match status" value="1"/>
</dbReference>